<gene>
    <name evidence="3" type="ORF">BT96DRAFT_938463</name>
</gene>
<feature type="region of interest" description="Disordered" evidence="1">
    <location>
        <begin position="139"/>
        <end position="187"/>
    </location>
</feature>
<accession>A0A6A4HTL3</accession>
<organism evidence="3 4">
    <name type="scientific">Gymnopus androsaceus JB14</name>
    <dbReference type="NCBI Taxonomy" id="1447944"/>
    <lineage>
        <taxon>Eukaryota</taxon>
        <taxon>Fungi</taxon>
        <taxon>Dikarya</taxon>
        <taxon>Basidiomycota</taxon>
        <taxon>Agaricomycotina</taxon>
        <taxon>Agaricomycetes</taxon>
        <taxon>Agaricomycetidae</taxon>
        <taxon>Agaricales</taxon>
        <taxon>Marasmiineae</taxon>
        <taxon>Omphalotaceae</taxon>
        <taxon>Gymnopus</taxon>
    </lineage>
</organism>
<dbReference type="AlphaFoldDB" id="A0A6A4HTL3"/>
<keyword evidence="2" id="KW-0812">Transmembrane</keyword>
<evidence type="ECO:0000256" key="2">
    <source>
        <dbReference type="SAM" id="Phobius"/>
    </source>
</evidence>
<proteinExistence type="predicted"/>
<feature type="transmembrane region" description="Helical" evidence="2">
    <location>
        <begin position="55"/>
        <end position="72"/>
    </location>
</feature>
<feature type="compositionally biased region" description="Polar residues" evidence="1">
    <location>
        <begin position="140"/>
        <end position="149"/>
    </location>
</feature>
<reference evidence="3" key="1">
    <citation type="journal article" date="2019" name="Environ. Microbiol.">
        <title>Fungal ecological strategies reflected in gene transcription - a case study of two litter decomposers.</title>
        <authorList>
            <person name="Barbi F."/>
            <person name="Kohler A."/>
            <person name="Barry K."/>
            <person name="Baskaran P."/>
            <person name="Daum C."/>
            <person name="Fauchery L."/>
            <person name="Ihrmark K."/>
            <person name="Kuo A."/>
            <person name="LaButti K."/>
            <person name="Lipzen A."/>
            <person name="Morin E."/>
            <person name="Grigoriev I.V."/>
            <person name="Henrissat B."/>
            <person name="Lindahl B."/>
            <person name="Martin F."/>
        </authorList>
    </citation>
    <scope>NUCLEOTIDE SEQUENCE</scope>
    <source>
        <strain evidence="3">JB14</strain>
    </source>
</reference>
<protein>
    <submittedName>
        <fullName evidence="3">Uncharacterized protein</fullName>
    </submittedName>
</protein>
<evidence type="ECO:0000256" key="1">
    <source>
        <dbReference type="SAM" id="MobiDB-lite"/>
    </source>
</evidence>
<keyword evidence="2" id="KW-1133">Transmembrane helix</keyword>
<keyword evidence="2" id="KW-0472">Membrane</keyword>
<keyword evidence="4" id="KW-1185">Reference proteome</keyword>
<dbReference type="Proteomes" id="UP000799118">
    <property type="component" value="Unassembled WGS sequence"/>
</dbReference>
<sequence length="226" mass="23619">MVVVITVRADSASASPSTSSLVASSAPTLSTTSVLPSASSSSPGGESVTSFSKNVLEWLFLALVVLALATVIHRRLNSLRRNGIPPSSFFSARSHNLNPRLRAPRTAGRFPSAYSNSLSAYVANVPVAYDPFARFPYSGESPNRSSSNQTATRAADIDAGGRRAAGGPSDYNGDMGDKDALPAYDKFGGPPGYIDSLPALPSAAYVPPQELAPEYSPVEEPRGQVS</sequence>
<name>A0A6A4HTL3_9AGAR</name>
<dbReference type="OrthoDB" id="2974599at2759"/>
<evidence type="ECO:0000313" key="4">
    <source>
        <dbReference type="Proteomes" id="UP000799118"/>
    </source>
</evidence>
<dbReference type="EMBL" id="ML769454">
    <property type="protein sequence ID" value="KAE9400648.1"/>
    <property type="molecule type" value="Genomic_DNA"/>
</dbReference>
<evidence type="ECO:0000313" key="3">
    <source>
        <dbReference type="EMBL" id="KAE9400648.1"/>
    </source>
</evidence>